<accession>A0A653DQZ2</accession>
<dbReference type="InterPro" id="IPR011993">
    <property type="entry name" value="PH-like_dom_sf"/>
</dbReference>
<dbReference type="Gene3D" id="2.30.29.30">
    <property type="entry name" value="Pleckstrin-homology domain (PH domain)/Phosphotyrosine-binding domain (PTB)"/>
    <property type="match status" value="2"/>
</dbReference>
<evidence type="ECO:0000313" key="4">
    <source>
        <dbReference type="Proteomes" id="UP000410492"/>
    </source>
</evidence>
<dbReference type="Proteomes" id="UP000410492">
    <property type="component" value="Unassembled WGS sequence"/>
</dbReference>
<evidence type="ECO:0000259" key="2">
    <source>
        <dbReference type="PROSITE" id="PS50003"/>
    </source>
</evidence>
<feature type="region of interest" description="Disordered" evidence="1">
    <location>
        <begin position="387"/>
        <end position="428"/>
    </location>
</feature>
<dbReference type="PROSITE" id="PS50003">
    <property type="entry name" value="PH_DOMAIN"/>
    <property type="match status" value="1"/>
</dbReference>
<sequence length="493" mass="54862">MFKNDRVTGYLDVKVSSRSRRGFRPWKAWKKQWCEIRRLDSIENGVEIKLKTSEEGNLLNCVVLPRSSTVCRTESRTKQYAFGVFSLTHNKKPILFLSGSSECDAQKWMFSIRRMLSIASYIPVGESSFHVSLVDNAHSRAAGLLGTFGVLTADEQEVFINDPCTGKPKVTWKWYMFHQFHLQVPLKQVDEKTVVVMHTSSEFPSGPGQLFLHCECGPRLVRLLTTRGRPFSTTFGATPPKRLSRSEGDLRSCGGGVGVDGSPVCPRSQTGSDDSGVRMSLGSSDEEGRTAGDDVPDVRNILDTNSMGMTMKTPGGSETEDSLQDLAENLDQTIPRPIPRNESGISIASGIYEEIDETQIRVRIQEHVNHVYENPLDIILESKNRYFTPPPLPPRRLDSPFKSNGTKSEEAPRSSTIQNSSHSCKPRCNTMPAKDLSKISRLFTSAESEYVVMSPGKTKDASPKTKQEDNDDAIVESFYMPMSPVAHSKDNVV</sequence>
<organism evidence="3 4">
    <name type="scientific">Callosobruchus maculatus</name>
    <name type="common">Southern cowpea weevil</name>
    <name type="synonym">Pulse bruchid</name>
    <dbReference type="NCBI Taxonomy" id="64391"/>
    <lineage>
        <taxon>Eukaryota</taxon>
        <taxon>Metazoa</taxon>
        <taxon>Ecdysozoa</taxon>
        <taxon>Arthropoda</taxon>
        <taxon>Hexapoda</taxon>
        <taxon>Insecta</taxon>
        <taxon>Pterygota</taxon>
        <taxon>Neoptera</taxon>
        <taxon>Endopterygota</taxon>
        <taxon>Coleoptera</taxon>
        <taxon>Polyphaga</taxon>
        <taxon>Cucujiformia</taxon>
        <taxon>Chrysomeloidea</taxon>
        <taxon>Chrysomelidae</taxon>
        <taxon>Bruchinae</taxon>
        <taxon>Bruchini</taxon>
        <taxon>Callosobruchus</taxon>
    </lineage>
</organism>
<reference evidence="3 4" key="1">
    <citation type="submission" date="2019-01" db="EMBL/GenBank/DDBJ databases">
        <authorList>
            <person name="Sayadi A."/>
        </authorList>
    </citation>
    <scope>NUCLEOTIDE SEQUENCE [LARGE SCALE GENOMIC DNA]</scope>
</reference>
<keyword evidence="4" id="KW-1185">Reference proteome</keyword>
<protein>
    <recommendedName>
        <fullName evidence="2">PH domain-containing protein</fullName>
    </recommendedName>
</protein>
<dbReference type="EMBL" id="CAACVG010014019">
    <property type="protein sequence ID" value="VEN62639.1"/>
    <property type="molecule type" value="Genomic_DNA"/>
</dbReference>
<dbReference type="InterPro" id="IPR001849">
    <property type="entry name" value="PH_domain"/>
</dbReference>
<evidence type="ECO:0000313" key="3">
    <source>
        <dbReference type="EMBL" id="VEN62639.1"/>
    </source>
</evidence>
<gene>
    <name evidence="3" type="ORF">CALMAC_LOCUS19697</name>
</gene>
<dbReference type="SUPFAM" id="SSF50729">
    <property type="entry name" value="PH domain-like"/>
    <property type="match status" value="1"/>
</dbReference>
<dbReference type="AlphaFoldDB" id="A0A653DQZ2"/>
<proteinExistence type="predicted"/>
<dbReference type="OrthoDB" id="6077994at2759"/>
<feature type="compositionally biased region" description="Polar residues" evidence="1">
    <location>
        <begin position="413"/>
        <end position="423"/>
    </location>
</feature>
<feature type="region of interest" description="Disordered" evidence="1">
    <location>
        <begin position="255"/>
        <end position="299"/>
    </location>
</feature>
<feature type="domain" description="PH" evidence="2">
    <location>
        <begin position="4"/>
        <end position="117"/>
    </location>
</feature>
<name>A0A653DQZ2_CALMS</name>
<evidence type="ECO:0000256" key="1">
    <source>
        <dbReference type="SAM" id="MobiDB-lite"/>
    </source>
</evidence>